<name>A0AAE9DSK2_CAEBR</name>
<protein>
    <submittedName>
        <fullName evidence="2">Uncharacterized protein</fullName>
    </submittedName>
</protein>
<feature type="region of interest" description="Disordered" evidence="1">
    <location>
        <begin position="464"/>
        <end position="531"/>
    </location>
</feature>
<dbReference type="EMBL" id="CP090891">
    <property type="protein sequence ID" value="ULU09343.1"/>
    <property type="molecule type" value="Genomic_DNA"/>
</dbReference>
<reference evidence="2 3" key="1">
    <citation type="submission" date="2022-05" db="EMBL/GenBank/DDBJ databases">
        <title>Chromosome-level reference genomes for two strains of Caenorhabditis briggsae: an improved platform for comparative genomics.</title>
        <authorList>
            <person name="Stevens L."/>
            <person name="Andersen E.C."/>
        </authorList>
    </citation>
    <scope>NUCLEOTIDE SEQUENCE [LARGE SCALE GENOMIC DNA]</scope>
    <source>
        <strain evidence="2">QX1410_ONT</strain>
        <tissue evidence="2">Whole-organism</tissue>
    </source>
</reference>
<feature type="compositionally biased region" description="Low complexity" evidence="1">
    <location>
        <begin position="519"/>
        <end position="530"/>
    </location>
</feature>
<dbReference type="Proteomes" id="UP000827892">
    <property type="component" value="Chromosome I"/>
</dbReference>
<evidence type="ECO:0000256" key="1">
    <source>
        <dbReference type="SAM" id="MobiDB-lite"/>
    </source>
</evidence>
<evidence type="ECO:0000313" key="3">
    <source>
        <dbReference type="Proteomes" id="UP000827892"/>
    </source>
</evidence>
<dbReference type="AlphaFoldDB" id="A0AAE9DSK2"/>
<feature type="region of interest" description="Disordered" evidence="1">
    <location>
        <begin position="153"/>
        <end position="206"/>
    </location>
</feature>
<sequence length="698" mass="76621">MRPPHGPAAVAPIERTNGEFRRLEICQTCGSGPAPEEVLTETVIESALSSLDAPEAYLDAPESYPDDVMICRRCDTRMGFYDDDESAEGVETIHEEYAYIDDDGNGVIIEEIVEDEEIQKEVPWDNVPVKGCLESLESFEMVVMKRMEEEEEVLEGSKAPMALEAPEDSKLQSSEDQDLEGSRQTTLEGSKAQIAPVQTPQLSRIAPEASILSTDLEYSEQKDREDPEGSKLRSLEDQALEGPKAQPASNEAPKTVLDAREASIWTRRTHPHGSPLFYEPTPKLPVPPGIPKILTPEDYVQEQVDARRESYITPLEDLYAQYNHQPILQNGIIRVIHTPPPPRRVSFAADLRRTSSCGTLDTAKEETGRPFWYIDDESETQSTVGGSTVVEVEEKSSGGGGYLPAFLRCLVCQCFSFGEQGELAEANDTVEEVKPTSASGRGRLARRMTIEEEHAGDYFNCESSEHGAAAAPSPPPPSLAEEPKPEQQKQPLKVEASPPRKFLITPPPSLPSTPPSSSPPSLASPSSALSKPQIKAVNLLAPSVFAAETKSQSSSSFRELFSLAAPVSEGPWDSDDNDEDDEDFVHHHYHSSRHSIMSDDSFQKELDAAGYDKNFEKHPKMVEIGNPRGLGSIQHNFDYSGSLEGLELYGLEDGMDCPEYGTEETNSPSDMPETVGPKFQVPIGPSLLDPRVLASHET</sequence>
<feature type="region of interest" description="Disordered" evidence="1">
    <location>
        <begin position="213"/>
        <end position="232"/>
    </location>
</feature>
<proteinExistence type="predicted"/>
<evidence type="ECO:0000313" key="2">
    <source>
        <dbReference type="EMBL" id="ULU09343.1"/>
    </source>
</evidence>
<feature type="compositionally biased region" description="Pro residues" evidence="1">
    <location>
        <begin position="505"/>
        <end position="518"/>
    </location>
</feature>
<accession>A0AAE9DSK2</accession>
<feature type="compositionally biased region" description="Basic and acidic residues" evidence="1">
    <location>
        <begin position="219"/>
        <end position="232"/>
    </location>
</feature>
<feature type="region of interest" description="Disordered" evidence="1">
    <location>
        <begin position="654"/>
        <end position="698"/>
    </location>
</feature>
<gene>
    <name evidence="2" type="ORF">L3Y34_014038</name>
</gene>
<organism evidence="2 3">
    <name type="scientific">Caenorhabditis briggsae</name>
    <dbReference type="NCBI Taxonomy" id="6238"/>
    <lineage>
        <taxon>Eukaryota</taxon>
        <taxon>Metazoa</taxon>
        <taxon>Ecdysozoa</taxon>
        <taxon>Nematoda</taxon>
        <taxon>Chromadorea</taxon>
        <taxon>Rhabditida</taxon>
        <taxon>Rhabditina</taxon>
        <taxon>Rhabditomorpha</taxon>
        <taxon>Rhabditoidea</taxon>
        <taxon>Rhabditidae</taxon>
        <taxon>Peloderinae</taxon>
        <taxon>Caenorhabditis</taxon>
    </lineage>
</organism>